<reference evidence="2" key="1">
    <citation type="submission" date="2016-11" db="EMBL/GenBank/DDBJ databases">
        <authorList>
            <person name="Varghese N."/>
            <person name="Submissions S."/>
        </authorList>
    </citation>
    <scope>NUCLEOTIDE SEQUENCE [LARGE SCALE GENOMIC DNA]</scope>
    <source>
        <strain evidence="2">DSM 24579</strain>
    </source>
</reference>
<name>A0A1M5GR03_SALEC</name>
<keyword evidence="2" id="KW-1185">Reference proteome</keyword>
<accession>A0A1M5GR03</accession>
<evidence type="ECO:0000313" key="1">
    <source>
        <dbReference type="EMBL" id="SHG05902.1"/>
    </source>
</evidence>
<dbReference type="Proteomes" id="UP000183945">
    <property type="component" value="Unassembled WGS sequence"/>
</dbReference>
<sequence length="32" mass="3881">MLKIYLDAVKIPDFYNRKLFKGISDEFLIFEL</sequence>
<dbReference type="AlphaFoldDB" id="A0A1M5GR03"/>
<protein>
    <submittedName>
        <fullName evidence="1">Uncharacterized protein</fullName>
    </submittedName>
</protein>
<dbReference type="EMBL" id="FQVT01000004">
    <property type="protein sequence ID" value="SHG05902.1"/>
    <property type="molecule type" value="Genomic_DNA"/>
</dbReference>
<dbReference type="STRING" id="1073325.SAMN05444483_104266"/>
<gene>
    <name evidence="1" type="ORF">SAMN05444483_104266</name>
</gene>
<proteinExistence type="predicted"/>
<evidence type="ECO:0000313" key="2">
    <source>
        <dbReference type="Proteomes" id="UP000183945"/>
    </source>
</evidence>
<organism evidence="1 2">
    <name type="scientific">Salegentibacter echinorum</name>
    <dbReference type="NCBI Taxonomy" id="1073325"/>
    <lineage>
        <taxon>Bacteria</taxon>
        <taxon>Pseudomonadati</taxon>
        <taxon>Bacteroidota</taxon>
        <taxon>Flavobacteriia</taxon>
        <taxon>Flavobacteriales</taxon>
        <taxon>Flavobacteriaceae</taxon>
        <taxon>Salegentibacter</taxon>
    </lineage>
</organism>